<accession>A0A4P6HKH6</accession>
<proteinExistence type="predicted"/>
<keyword evidence="1" id="KW-0732">Signal</keyword>
<dbReference type="Gene3D" id="3.40.10.10">
    <property type="entry name" value="DNA Methylphosphotriester Repair Domain"/>
    <property type="match status" value="1"/>
</dbReference>
<reference evidence="3 4" key="1">
    <citation type="submission" date="2018-02" db="EMBL/GenBank/DDBJ databases">
        <title>Genome sequence of Desulfovibrio carbinolicus DSM 3852.</title>
        <authorList>
            <person name="Wilbanks E."/>
            <person name="Skennerton C.T."/>
            <person name="Orphan V.J."/>
        </authorList>
    </citation>
    <scope>NUCLEOTIDE SEQUENCE [LARGE SCALE GENOMIC DNA]</scope>
    <source>
        <strain evidence="3 4">DSM 3852</strain>
    </source>
</reference>
<feature type="domain" description="TNase-like" evidence="2">
    <location>
        <begin position="35"/>
        <end position="165"/>
    </location>
</feature>
<dbReference type="OrthoDB" id="4376109at2"/>
<dbReference type="InterPro" id="IPR035451">
    <property type="entry name" value="Ada-like_dom_sf"/>
</dbReference>
<evidence type="ECO:0000256" key="1">
    <source>
        <dbReference type="SAM" id="SignalP"/>
    </source>
</evidence>
<feature type="signal peptide" evidence="1">
    <location>
        <begin position="1"/>
        <end position="31"/>
    </location>
</feature>
<dbReference type="RefSeq" id="WP_129352460.1">
    <property type="nucleotide sequence ID" value="NZ_CP026538.1"/>
</dbReference>
<dbReference type="InterPro" id="IPR016071">
    <property type="entry name" value="Staphylococal_nuclease_OB-fold"/>
</dbReference>
<dbReference type="PROSITE" id="PS50830">
    <property type="entry name" value="TNASE_3"/>
    <property type="match status" value="1"/>
</dbReference>
<feature type="chain" id="PRO_5020407256" evidence="1">
    <location>
        <begin position="32"/>
        <end position="225"/>
    </location>
</feature>
<dbReference type="SUPFAM" id="SSF57884">
    <property type="entry name" value="Ada DNA repair protein, N-terminal domain (N-Ada 10)"/>
    <property type="match status" value="1"/>
</dbReference>
<dbReference type="SUPFAM" id="SSF50199">
    <property type="entry name" value="Staphylococcal nuclease"/>
    <property type="match status" value="1"/>
</dbReference>
<dbReference type="EMBL" id="CP026538">
    <property type="protein sequence ID" value="QAZ67671.1"/>
    <property type="molecule type" value="Genomic_DNA"/>
</dbReference>
<dbReference type="AlphaFoldDB" id="A0A4P6HKH6"/>
<organism evidence="3 4">
    <name type="scientific">Solidesulfovibrio carbinolicus</name>
    <dbReference type="NCBI Taxonomy" id="296842"/>
    <lineage>
        <taxon>Bacteria</taxon>
        <taxon>Pseudomonadati</taxon>
        <taxon>Thermodesulfobacteriota</taxon>
        <taxon>Desulfovibrionia</taxon>
        <taxon>Desulfovibrionales</taxon>
        <taxon>Desulfovibrionaceae</taxon>
        <taxon>Solidesulfovibrio</taxon>
    </lineage>
</organism>
<dbReference type="Gene3D" id="2.40.50.90">
    <property type="match status" value="1"/>
</dbReference>
<protein>
    <submittedName>
        <fullName evidence="3">Nuclease</fullName>
    </submittedName>
</protein>
<dbReference type="Pfam" id="PF00565">
    <property type="entry name" value="SNase"/>
    <property type="match status" value="1"/>
</dbReference>
<dbReference type="InterPro" id="IPR035437">
    <property type="entry name" value="SNase_OB-fold_sf"/>
</dbReference>
<name>A0A4P6HKH6_9BACT</name>
<dbReference type="Proteomes" id="UP000293296">
    <property type="component" value="Chromosome"/>
</dbReference>
<dbReference type="SMART" id="SM00318">
    <property type="entry name" value="SNc"/>
    <property type="match status" value="1"/>
</dbReference>
<evidence type="ECO:0000259" key="2">
    <source>
        <dbReference type="PROSITE" id="PS50830"/>
    </source>
</evidence>
<evidence type="ECO:0000313" key="3">
    <source>
        <dbReference type="EMBL" id="QAZ67671.1"/>
    </source>
</evidence>
<keyword evidence="4" id="KW-1185">Reference proteome</keyword>
<sequence length="225" mass="24306">MESRALTARGGRRLWVVLALAAFCLASLAQAGRAADETVRAVAVYDGDTCRLADGRTLRLAGVDAPETAHEGRPAQYFAEQAKAALDGLTRGVALRFVEVGPAQDRFGRLLGDLVLPDGRSLTEILLSRGCVFVFWHKDMGPAVFNRLLALQRRAMAQGQGFWPRLLSLPPPAAPYVGNASSHRFHGSNCPDAARIARRNRVALATLGEAFNQGYAPARDCTPWP</sequence>
<evidence type="ECO:0000313" key="4">
    <source>
        <dbReference type="Proteomes" id="UP000293296"/>
    </source>
</evidence>
<dbReference type="KEGG" id="dcb:C3Y92_10740"/>
<gene>
    <name evidence="3" type="ORF">C3Y92_10740</name>
</gene>